<evidence type="ECO:0000313" key="4">
    <source>
        <dbReference type="Proteomes" id="UP001141253"/>
    </source>
</evidence>
<dbReference type="Pfam" id="PF10354">
    <property type="entry name" value="BMT5-like"/>
    <property type="match status" value="1"/>
</dbReference>
<feature type="chain" id="PRO_5045044862" description="25S rRNA (uridine-N(3))-methyltransferase BMT5-like domain-containing protein" evidence="1">
    <location>
        <begin position="18"/>
        <end position="147"/>
    </location>
</feature>
<dbReference type="PANTHER" id="PTHR11538">
    <property type="entry name" value="PHENYLALANYL-TRNA SYNTHETASE"/>
    <property type="match status" value="1"/>
</dbReference>
<gene>
    <name evidence="3" type="ORF">OIU77_008729</name>
</gene>
<keyword evidence="4" id="KW-1185">Reference proteome</keyword>
<evidence type="ECO:0000259" key="2">
    <source>
        <dbReference type="Pfam" id="PF10354"/>
    </source>
</evidence>
<feature type="signal peptide" evidence="1">
    <location>
        <begin position="1"/>
        <end position="17"/>
    </location>
</feature>
<dbReference type="PANTHER" id="PTHR11538:SF89">
    <property type="entry name" value="PROTEIN, PUTATIVE (DUF2431)-RELATED"/>
    <property type="match status" value="1"/>
</dbReference>
<name>A0ABQ9AD59_9ROSI</name>
<feature type="domain" description="25S rRNA (uridine-N(3))-methyltransferase BMT5-like" evidence="2">
    <location>
        <begin position="49"/>
        <end position="122"/>
    </location>
</feature>
<evidence type="ECO:0000256" key="1">
    <source>
        <dbReference type="SAM" id="SignalP"/>
    </source>
</evidence>
<dbReference type="Proteomes" id="UP001141253">
    <property type="component" value="Chromosome 11"/>
</dbReference>
<keyword evidence="1" id="KW-0732">Signal</keyword>
<sequence>MVIFLLLLCLAEAFGSATNVVATSLYSEEMTRFKVQWSCVETSLKRSEANIRQIESHRRLVRSFFRSASDMLEENGEVHVTHKTTDPYSRWEIEKLAEEAGLFLVEKVRFRKSDYPGYENKRGSGPRADEYFPAGNCCTFKFGKTDL</sequence>
<dbReference type="InterPro" id="IPR019446">
    <property type="entry name" value="BMT5-like"/>
</dbReference>
<accession>A0ABQ9AD59</accession>
<reference evidence="3" key="2">
    <citation type="journal article" date="2023" name="Int. J. Mol. Sci.">
        <title>De Novo Assembly and Annotation of 11 Diverse Shrub Willow (Salix) Genomes Reveals Novel Gene Organization in Sex-Linked Regions.</title>
        <authorList>
            <person name="Hyden B."/>
            <person name="Feng K."/>
            <person name="Yates T.B."/>
            <person name="Jawdy S."/>
            <person name="Cereghino C."/>
            <person name="Smart L.B."/>
            <person name="Muchero W."/>
        </authorList>
    </citation>
    <scope>NUCLEOTIDE SEQUENCE</scope>
    <source>
        <tissue evidence="3">Shoot tip</tissue>
    </source>
</reference>
<proteinExistence type="predicted"/>
<evidence type="ECO:0000313" key="3">
    <source>
        <dbReference type="EMBL" id="KAJ6332732.1"/>
    </source>
</evidence>
<protein>
    <recommendedName>
        <fullName evidence="2">25S rRNA (uridine-N(3))-methyltransferase BMT5-like domain-containing protein</fullName>
    </recommendedName>
</protein>
<organism evidence="3 4">
    <name type="scientific">Salix suchowensis</name>
    <dbReference type="NCBI Taxonomy" id="1278906"/>
    <lineage>
        <taxon>Eukaryota</taxon>
        <taxon>Viridiplantae</taxon>
        <taxon>Streptophyta</taxon>
        <taxon>Embryophyta</taxon>
        <taxon>Tracheophyta</taxon>
        <taxon>Spermatophyta</taxon>
        <taxon>Magnoliopsida</taxon>
        <taxon>eudicotyledons</taxon>
        <taxon>Gunneridae</taxon>
        <taxon>Pentapetalae</taxon>
        <taxon>rosids</taxon>
        <taxon>fabids</taxon>
        <taxon>Malpighiales</taxon>
        <taxon>Salicaceae</taxon>
        <taxon>Saliceae</taxon>
        <taxon>Salix</taxon>
    </lineage>
</organism>
<reference evidence="3" key="1">
    <citation type="submission" date="2022-10" db="EMBL/GenBank/DDBJ databases">
        <authorList>
            <person name="Hyden B.L."/>
            <person name="Feng K."/>
            <person name="Yates T."/>
            <person name="Jawdy S."/>
            <person name="Smart L.B."/>
            <person name="Muchero W."/>
        </authorList>
    </citation>
    <scope>NUCLEOTIDE SEQUENCE</scope>
    <source>
        <tissue evidence="3">Shoot tip</tissue>
    </source>
</reference>
<comment type="caution">
    <text evidence="3">The sequence shown here is derived from an EMBL/GenBank/DDBJ whole genome shotgun (WGS) entry which is preliminary data.</text>
</comment>
<dbReference type="EMBL" id="JAPFFI010000021">
    <property type="protein sequence ID" value="KAJ6332732.1"/>
    <property type="molecule type" value="Genomic_DNA"/>
</dbReference>